<dbReference type="InterPro" id="IPR011545">
    <property type="entry name" value="DEAD/DEAH_box_helicase_dom"/>
</dbReference>
<dbReference type="CDD" id="cd04488">
    <property type="entry name" value="RecG_wedge_OBF"/>
    <property type="match status" value="1"/>
</dbReference>
<evidence type="ECO:0000256" key="3">
    <source>
        <dbReference type="ARBA" id="ARBA00022801"/>
    </source>
</evidence>
<organism evidence="11">
    <name type="scientific">Wolbachia endosymbiont of Aleurodicus dispersus</name>
    <dbReference type="NCBI Taxonomy" id="1288877"/>
    <lineage>
        <taxon>Bacteria</taxon>
        <taxon>Pseudomonadati</taxon>
        <taxon>Pseudomonadota</taxon>
        <taxon>Alphaproteobacteria</taxon>
        <taxon>Rickettsiales</taxon>
        <taxon>Anaplasmataceae</taxon>
        <taxon>Wolbachieae</taxon>
        <taxon>Wolbachia</taxon>
    </lineage>
</organism>
<evidence type="ECO:0000256" key="5">
    <source>
        <dbReference type="ARBA" id="ARBA00022840"/>
    </source>
</evidence>
<reference evidence="11" key="1">
    <citation type="submission" date="2018-04" db="EMBL/GenBank/DDBJ databases">
        <authorList>
            <person name="Go L.Y."/>
            <person name="Mitchell J.A."/>
        </authorList>
    </citation>
    <scope>NUCLEOTIDE SEQUENCE</scope>
    <source>
        <strain evidence="11">WBAD</strain>
    </source>
</reference>
<keyword evidence="6" id="KW-0238">DNA-binding</keyword>
<dbReference type="PANTHER" id="PTHR47964:SF1">
    <property type="entry name" value="ATP-DEPENDENT DNA HELICASE HOMOLOG RECG, CHLOROPLASTIC"/>
    <property type="match status" value="1"/>
</dbReference>
<evidence type="ECO:0000256" key="8">
    <source>
        <dbReference type="ARBA" id="ARBA00049819"/>
    </source>
</evidence>
<evidence type="ECO:0000259" key="10">
    <source>
        <dbReference type="PROSITE" id="PS51194"/>
    </source>
</evidence>
<dbReference type="Pfam" id="PF19833">
    <property type="entry name" value="RecG_dom3_C"/>
    <property type="match status" value="1"/>
</dbReference>
<name>A0A3B0IW32_9RICK</name>
<evidence type="ECO:0000256" key="7">
    <source>
        <dbReference type="ARBA" id="ARBA00023204"/>
    </source>
</evidence>
<dbReference type="SMART" id="SM00487">
    <property type="entry name" value="DEXDc"/>
    <property type="match status" value="1"/>
</dbReference>
<dbReference type="Pfam" id="PF00271">
    <property type="entry name" value="Helicase_C"/>
    <property type="match status" value="1"/>
</dbReference>
<dbReference type="GO" id="GO:0003677">
    <property type="term" value="F:DNA binding"/>
    <property type="evidence" value="ECO:0007669"/>
    <property type="project" value="UniProtKB-KW"/>
</dbReference>
<dbReference type="InterPro" id="IPR045562">
    <property type="entry name" value="RecG_dom3_C"/>
</dbReference>
<dbReference type="GO" id="GO:0006281">
    <property type="term" value="P:DNA repair"/>
    <property type="evidence" value="ECO:0007669"/>
    <property type="project" value="UniProtKB-KW"/>
</dbReference>
<dbReference type="SMART" id="SM00490">
    <property type="entry name" value="HELICc"/>
    <property type="match status" value="1"/>
</dbReference>
<dbReference type="SUPFAM" id="SSF52540">
    <property type="entry name" value="P-loop containing nucleoside triphosphate hydrolases"/>
    <property type="match status" value="2"/>
</dbReference>
<dbReference type="InterPro" id="IPR033454">
    <property type="entry name" value="RecG_wedge"/>
</dbReference>
<dbReference type="InterPro" id="IPR001650">
    <property type="entry name" value="Helicase_C-like"/>
</dbReference>
<evidence type="ECO:0000256" key="6">
    <source>
        <dbReference type="ARBA" id="ARBA00023125"/>
    </source>
</evidence>
<keyword evidence="3 11" id="KW-0378">Hydrolase</keyword>
<keyword evidence="5" id="KW-0067">ATP-binding</keyword>
<feature type="domain" description="Helicase ATP-binding" evidence="9">
    <location>
        <begin position="278"/>
        <end position="439"/>
    </location>
</feature>
<protein>
    <recommendedName>
        <fullName evidence="8">Probable DNA 3'-5' helicase RecG</fullName>
    </recommendedName>
</protein>
<accession>A0A3B0IW32</accession>
<dbReference type="SUPFAM" id="SSF50249">
    <property type="entry name" value="Nucleic acid-binding proteins"/>
    <property type="match status" value="1"/>
</dbReference>
<dbReference type="InterPro" id="IPR012340">
    <property type="entry name" value="NA-bd_OB-fold"/>
</dbReference>
<keyword evidence="1" id="KW-0547">Nucleotide-binding</keyword>
<dbReference type="CDD" id="cd17992">
    <property type="entry name" value="DEXHc_RecG"/>
    <property type="match status" value="1"/>
</dbReference>
<dbReference type="GO" id="GO:0016787">
    <property type="term" value="F:hydrolase activity"/>
    <property type="evidence" value="ECO:0007669"/>
    <property type="project" value="UniProtKB-KW"/>
</dbReference>
<proteinExistence type="predicted"/>
<dbReference type="PROSITE" id="PS51194">
    <property type="entry name" value="HELICASE_CTER"/>
    <property type="match status" value="1"/>
</dbReference>
<dbReference type="Pfam" id="PF00270">
    <property type="entry name" value="DEAD"/>
    <property type="match status" value="1"/>
</dbReference>
<sequence>MNVDEQSSVLTFLNSKIENIPRFHSAILPKLCGGDRVMDLLFYRPLSYVDRSKSLPDAQVGEFTTFMAKVYEHQRPTVRGRPYKIIVESESQYLFIVFFNYSVKYLYKLFPVGTDIVISGKLEKFAEHWQITHPDYMLSDINQFKEIACIEPIYQLCRGITNKSIRNIISSNLKDLPDLPEWIDETLIKQKKWLNWKESIIRLHRPSSLAEAEVCRERLAYDELFAYQLALKLARENHVKKEGKEFIILSKYKEQVLNELPFQLTNDQIRAIDEISERQKSRYRMVSLLQGDVGSGKTVVALFAMLNVVENNMQAALMAPTTILAEQHYNWIEEALSCTDIKVALLTGKTARKERKIIMNELASGILNIVIGTHALFQANVTFKNLGLAVIDEQQRFGVIQRNRLVGKGENTDILFVTATPIPRTLQQAMYGDVECSILREKPKFRLPIKTVIMNVKKVPDIIQRLKDAINRGEKAYWICPYIEENEELNIAAAEMRFQELHKTFFDRVGIIHGKLTQEQKDQVMFSFKRNEFSLLVATTVIEVGIDVPDANIMIIENAEQFGLSQLHQLRGRVGRGDKPSFCVLLYDNLSKSSYSKLKIMCESQDGFYIAEKDMMLRGSGDILGTKQSGCMEFKFADLYEDRELLNLAYNSAKGTIANFELLLDIFEYRSRLHFSKFQ</sequence>
<dbReference type="GO" id="GO:0003678">
    <property type="term" value="F:DNA helicase activity"/>
    <property type="evidence" value="ECO:0007669"/>
    <property type="project" value="TreeGrafter"/>
</dbReference>
<dbReference type="NCBIfam" id="NF008168">
    <property type="entry name" value="PRK10917.2-2"/>
    <property type="match status" value="1"/>
</dbReference>
<feature type="domain" description="Helicase C-terminal" evidence="10">
    <location>
        <begin position="461"/>
        <end position="616"/>
    </location>
</feature>
<gene>
    <name evidence="11" type="primary">recG</name>
    <name evidence="11" type="ORF">WBAD_0679</name>
</gene>
<evidence type="ECO:0000256" key="4">
    <source>
        <dbReference type="ARBA" id="ARBA00022806"/>
    </source>
</evidence>
<keyword evidence="2" id="KW-0227">DNA damage</keyword>
<dbReference type="PROSITE" id="PS51192">
    <property type="entry name" value="HELICASE_ATP_BIND_1"/>
    <property type="match status" value="1"/>
</dbReference>
<dbReference type="PANTHER" id="PTHR47964">
    <property type="entry name" value="ATP-DEPENDENT DNA HELICASE HOMOLOG RECG, CHLOROPLASTIC"/>
    <property type="match status" value="1"/>
</dbReference>
<evidence type="ECO:0000313" key="11">
    <source>
        <dbReference type="EMBL" id="SPP33160.1"/>
    </source>
</evidence>
<dbReference type="GO" id="GO:0005524">
    <property type="term" value="F:ATP binding"/>
    <property type="evidence" value="ECO:0007669"/>
    <property type="project" value="UniProtKB-KW"/>
</dbReference>
<dbReference type="InterPro" id="IPR014001">
    <property type="entry name" value="Helicase_ATP-bd"/>
</dbReference>
<evidence type="ECO:0000256" key="2">
    <source>
        <dbReference type="ARBA" id="ARBA00022763"/>
    </source>
</evidence>
<dbReference type="Gene3D" id="3.40.50.300">
    <property type="entry name" value="P-loop containing nucleotide triphosphate hydrolases"/>
    <property type="match status" value="2"/>
</dbReference>
<keyword evidence="4 11" id="KW-0347">Helicase</keyword>
<keyword evidence="7" id="KW-0234">DNA repair</keyword>
<dbReference type="Pfam" id="PF17191">
    <property type="entry name" value="RecG_wedge"/>
    <property type="match status" value="1"/>
</dbReference>
<dbReference type="InterPro" id="IPR027417">
    <property type="entry name" value="P-loop_NTPase"/>
</dbReference>
<evidence type="ECO:0000259" key="9">
    <source>
        <dbReference type="PROSITE" id="PS51192"/>
    </source>
</evidence>
<dbReference type="Gene3D" id="2.40.50.140">
    <property type="entry name" value="Nucleic acid-binding proteins"/>
    <property type="match status" value="1"/>
</dbReference>
<dbReference type="InterPro" id="IPR047112">
    <property type="entry name" value="RecG/Mfd"/>
</dbReference>
<evidence type="ECO:0000256" key="1">
    <source>
        <dbReference type="ARBA" id="ARBA00022741"/>
    </source>
</evidence>
<dbReference type="EMBL" id="OUNE01000114">
    <property type="protein sequence ID" value="SPP33160.1"/>
    <property type="molecule type" value="Genomic_DNA"/>
</dbReference>
<dbReference type="AlphaFoldDB" id="A0A3B0IW32"/>